<dbReference type="Gene3D" id="3.40.50.2000">
    <property type="entry name" value="Glycogen Phosphorylase B"/>
    <property type="match status" value="2"/>
</dbReference>
<protein>
    <submittedName>
        <fullName evidence="3">Trehalose-6-phosphate synthase</fullName>
    </submittedName>
</protein>
<dbReference type="KEGG" id="psin:CAK95_09755"/>
<dbReference type="CDD" id="cd03788">
    <property type="entry name" value="GT20_TPS"/>
    <property type="match status" value="1"/>
</dbReference>
<evidence type="ECO:0000313" key="4">
    <source>
        <dbReference type="Proteomes" id="UP000194137"/>
    </source>
</evidence>
<reference evidence="3 4" key="1">
    <citation type="submission" date="2017-05" db="EMBL/GenBank/DDBJ databases">
        <title>Full genome sequence of Pseudorhodoplanes sinuspersici.</title>
        <authorList>
            <person name="Dastgheib S.M.M."/>
            <person name="Shavandi M."/>
            <person name="Tirandaz H."/>
        </authorList>
    </citation>
    <scope>NUCLEOTIDE SEQUENCE [LARGE SCALE GENOMIC DNA]</scope>
    <source>
        <strain evidence="3 4">RIPI110</strain>
    </source>
</reference>
<feature type="compositionally biased region" description="Polar residues" evidence="2">
    <location>
        <begin position="471"/>
        <end position="488"/>
    </location>
</feature>
<proteinExistence type="inferred from homology"/>
<dbReference type="PANTHER" id="PTHR10788">
    <property type="entry name" value="TREHALOSE-6-PHOSPHATE SYNTHASE"/>
    <property type="match status" value="1"/>
</dbReference>
<sequence>MARLVVVSNRVSAPKSGTRAGGLEVAVMASLKHNPGIWFGWSGRVSVKTLETRTIESDRISFVLTDLPKEAYEEYYYGFANRVLWPILHYRLDLAEFSRQDLSGYTKVNEHFAEELHKILRPDDVVWVHDYHFLLLAKALRERGHQNRIGFFLHTPFPPVEIIAGLPHHERIISALCHYDLVGFQTEIDAANFARYVESECQYPGNRKDGYNTGERVVQIGDFPVGIETESFAKMARRAIKSSFVSGVLASLSGRAMIIGVDRLDYSKGIEHRIAAFERFLEHHPDWRNNVTYLQISPKSRSAIPEYMDMERNVSTIVGRLNGTYGEASWTPVRYVNKAHTRTALAGLYRGSRAALVTPLRDGMNLVAKEYIAAQDPEDPGVLILSRFAGAAMECKPALLVNPYDSEAVAAAIHRALSMPFEERRARYEALYKIIAANDIQDWPGRFLKALTGSPTLAASITKPDEPPPTESASGYSAPSVVVQSFAS</sequence>
<feature type="region of interest" description="Disordered" evidence="2">
    <location>
        <begin position="459"/>
        <end position="488"/>
    </location>
</feature>
<dbReference type="GO" id="GO:0003825">
    <property type="term" value="F:alpha,alpha-trehalose-phosphate synthase (UDP-forming) activity"/>
    <property type="evidence" value="ECO:0007669"/>
    <property type="project" value="TreeGrafter"/>
</dbReference>
<name>A0A1W6ZQ13_9HYPH</name>
<evidence type="ECO:0000313" key="3">
    <source>
        <dbReference type="EMBL" id="ARP99337.1"/>
    </source>
</evidence>
<accession>A0A1W6ZQ13</accession>
<dbReference type="InterPro" id="IPR001830">
    <property type="entry name" value="Glyco_trans_20"/>
</dbReference>
<keyword evidence="4" id="KW-1185">Reference proteome</keyword>
<evidence type="ECO:0000256" key="2">
    <source>
        <dbReference type="SAM" id="MobiDB-lite"/>
    </source>
</evidence>
<dbReference type="EMBL" id="CP021112">
    <property type="protein sequence ID" value="ARP99337.1"/>
    <property type="molecule type" value="Genomic_DNA"/>
</dbReference>
<dbReference type="Proteomes" id="UP000194137">
    <property type="component" value="Chromosome"/>
</dbReference>
<gene>
    <name evidence="3" type="ORF">CAK95_09755</name>
</gene>
<dbReference type="STRING" id="1235591.CAK95_09755"/>
<dbReference type="OrthoDB" id="9815690at2"/>
<evidence type="ECO:0000256" key="1">
    <source>
        <dbReference type="ARBA" id="ARBA00008799"/>
    </source>
</evidence>
<dbReference type="GO" id="GO:0005992">
    <property type="term" value="P:trehalose biosynthetic process"/>
    <property type="evidence" value="ECO:0007669"/>
    <property type="project" value="InterPro"/>
</dbReference>
<organism evidence="3 4">
    <name type="scientific">Pseudorhodoplanes sinuspersici</name>
    <dbReference type="NCBI Taxonomy" id="1235591"/>
    <lineage>
        <taxon>Bacteria</taxon>
        <taxon>Pseudomonadati</taxon>
        <taxon>Pseudomonadota</taxon>
        <taxon>Alphaproteobacteria</taxon>
        <taxon>Hyphomicrobiales</taxon>
        <taxon>Pseudorhodoplanes</taxon>
    </lineage>
</organism>
<comment type="similarity">
    <text evidence="1">Belongs to the glycosyltransferase 20 family.</text>
</comment>
<dbReference type="RefSeq" id="WP_086087746.1">
    <property type="nucleotide sequence ID" value="NZ_CP021112.1"/>
</dbReference>
<dbReference type="SUPFAM" id="SSF53756">
    <property type="entry name" value="UDP-Glycosyltransferase/glycogen phosphorylase"/>
    <property type="match status" value="1"/>
</dbReference>
<dbReference type="Pfam" id="PF00982">
    <property type="entry name" value="Glyco_transf_20"/>
    <property type="match status" value="1"/>
</dbReference>
<dbReference type="AlphaFoldDB" id="A0A1W6ZQ13"/>
<dbReference type="PANTHER" id="PTHR10788:SF106">
    <property type="entry name" value="BCDNA.GH08860"/>
    <property type="match status" value="1"/>
</dbReference>